<keyword evidence="2" id="KW-1185">Reference proteome</keyword>
<name>A0A2I2GPC3_9EURO</name>
<comment type="caution">
    <text evidence="1">The sequence shown here is derived from an EMBL/GenBank/DDBJ whole genome shotgun (WGS) entry which is preliminary data.</text>
</comment>
<protein>
    <submittedName>
        <fullName evidence="1">Uncharacterized protein</fullName>
    </submittedName>
</protein>
<evidence type="ECO:0000313" key="1">
    <source>
        <dbReference type="EMBL" id="PLB54724.1"/>
    </source>
</evidence>
<dbReference type="RefSeq" id="XP_024710026.1">
    <property type="nucleotide sequence ID" value="XM_024848243.1"/>
</dbReference>
<organism evidence="1 2">
    <name type="scientific">Aspergillus steynii IBT 23096</name>
    <dbReference type="NCBI Taxonomy" id="1392250"/>
    <lineage>
        <taxon>Eukaryota</taxon>
        <taxon>Fungi</taxon>
        <taxon>Dikarya</taxon>
        <taxon>Ascomycota</taxon>
        <taxon>Pezizomycotina</taxon>
        <taxon>Eurotiomycetes</taxon>
        <taxon>Eurotiomycetidae</taxon>
        <taxon>Eurotiales</taxon>
        <taxon>Aspergillaceae</taxon>
        <taxon>Aspergillus</taxon>
        <taxon>Aspergillus subgen. Circumdati</taxon>
    </lineage>
</organism>
<evidence type="ECO:0000313" key="2">
    <source>
        <dbReference type="Proteomes" id="UP000234275"/>
    </source>
</evidence>
<reference evidence="1 2" key="1">
    <citation type="submission" date="2016-12" db="EMBL/GenBank/DDBJ databases">
        <title>The genomes of Aspergillus section Nigri reveals drivers in fungal speciation.</title>
        <authorList>
            <consortium name="DOE Joint Genome Institute"/>
            <person name="Vesth T.C."/>
            <person name="Nybo J."/>
            <person name="Theobald S."/>
            <person name="Brandl J."/>
            <person name="Frisvad J.C."/>
            <person name="Nielsen K.F."/>
            <person name="Lyhne E.K."/>
            <person name="Kogle M.E."/>
            <person name="Kuo A."/>
            <person name="Riley R."/>
            <person name="Clum A."/>
            <person name="Nolan M."/>
            <person name="Lipzen A."/>
            <person name="Salamov A."/>
            <person name="Henrissat B."/>
            <person name="Wiebenga A."/>
            <person name="De Vries R.P."/>
            <person name="Grigoriev I.V."/>
            <person name="Mortensen U.H."/>
            <person name="Andersen M.R."/>
            <person name="Baker S.E."/>
        </authorList>
    </citation>
    <scope>NUCLEOTIDE SEQUENCE [LARGE SCALE GENOMIC DNA]</scope>
    <source>
        <strain evidence="1 2">IBT 23096</strain>
    </source>
</reference>
<dbReference type="VEuPathDB" id="FungiDB:P170DRAFT_432340"/>
<dbReference type="AlphaFoldDB" id="A0A2I2GPC3"/>
<dbReference type="Proteomes" id="UP000234275">
    <property type="component" value="Unassembled WGS sequence"/>
</dbReference>
<proteinExistence type="predicted"/>
<gene>
    <name evidence="1" type="ORF">P170DRAFT_432340</name>
</gene>
<dbReference type="GeneID" id="36555942"/>
<accession>A0A2I2GPC3</accession>
<dbReference type="EMBL" id="MSFO01000001">
    <property type="protein sequence ID" value="PLB54724.1"/>
    <property type="molecule type" value="Genomic_DNA"/>
</dbReference>
<sequence length="52" mass="5836">MAVAGGDSLRGGALSYCPTWPWIPYWTEWTTDTLRWPRNTSPHRCTAAKVGL</sequence>